<feature type="region of interest" description="Disordered" evidence="1">
    <location>
        <begin position="325"/>
        <end position="351"/>
    </location>
</feature>
<dbReference type="PROSITE" id="PS51733">
    <property type="entry name" value="BPL_LPL_CATALYTIC"/>
    <property type="match status" value="1"/>
</dbReference>
<sequence length="497" mass="53367">MRLAHLHVPDLIPYSHSLRLQTAILERHFQHKDWLRSVTRGDSLANEGRRNKATNNAYPTEPGDKGKGSGRQSWQSIINTKASDAAAAADENDDAARPRTLLRCSTLRNDRPESSLLGARKGNCTTKNTTTALHHNASSLPALDVSSSSHELSHIQMPPDPVLLTFSTPPTYTVGRRHLLTNPISADQQTFLSANGLATFHASPRGGLLTYHAPGQLTGYVIVDLRRFGITARCWVKLLEESVMRTCSRWGVRTGRTDDPGVWVLDPGSAADQERGGRSASRPPKGTAATDRKICAIGVQVSRGVTSHGVGLNVYDAPLPPSATPSSASFSTGLSSSPGSIPLLTSPSPSAAASSSGRRLYDFIPAQTSSPSYDPMTRGYLSWGFSRIVACGLEGKSVTWLTREMLRSHPNSSSTAIPSSDKTAHEHSSSLPSTADAGEKGVSLTNDDQPQLIAESISMESVADVFAHEIVHGLNAMKTEGRETVDGVYRVQESDFL</sequence>
<keyword evidence="4" id="KW-1185">Reference proteome</keyword>
<dbReference type="PANTHER" id="PTHR10993">
    <property type="entry name" value="OCTANOYLTRANSFERASE"/>
    <property type="match status" value="1"/>
</dbReference>
<name>A0A177F135_9EURO</name>
<dbReference type="GO" id="GO:0009249">
    <property type="term" value="P:protein lipoylation"/>
    <property type="evidence" value="ECO:0007669"/>
    <property type="project" value="InterPro"/>
</dbReference>
<dbReference type="PROSITE" id="PS01313">
    <property type="entry name" value="LIPB"/>
    <property type="match status" value="1"/>
</dbReference>
<evidence type="ECO:0000313" key="4">
    <source>
        <dbReference type="Proteomes" id="UP000077002"/>
    </source>
</evidence>
<dbReference type="GO" id="GO:0033819">
    <property type="term" value="F:lipoyl(octanoyl) transferase activity"/>
    <property type="evidence" value="ECO:0007669"/>
    <property type="project" value="InterPro"/>
</dbReference>
<dbReference type="OrthoDB" id="19908at2759"/>
<reference evidence="3 4" key="1">
    <citation type="submission" date="2016-03" db="EMBL/GenBank/DDBJ databases">
        <title>Draft genome sequence of the Fonsecaea monophora CBS 269.37.</title>
        <authorList>
            <person name="Bombassaro A."/>
            <person name="Vinicius W.A."/>
            <person name="De Hoog S."/>
            <person name="Sun J."/>
            <person name="Souza E.M."/>
            <person name="Raittz R.T."/>
            <person name="Costa F."/>
            <person name="Leao A.C."/>
            <person name="Tadra-Sfeir M.Z."/>
            <person name="Baura V."/>
            <person name="Balsanelli E."/>
            <person name="Pedrosa F.O."/>
            <person name="Moreno L.F."/>
            <person name="Steffens M.B."/>
            <person name="Xi L."/>
            <person name="Bocca A.L."/>
            <person name="Felipe M.S."/>
            <person name="Teixeira M."/>
            <person name="Telles Filho F.Q."/>
            <person name="Azevedo C.M."/>
            <person name="Gomes R."/>
            <person name="Vicente V.A."/>
        </authorList>
    </citation>
    <scope>NUCLEOTIDE SEQUENCE [LARGE SCALE GENOMIC DNA]</scope>
    <source>
        <strain evidence="3 4">CBS 269.37</strain>
    </source>
</reference>
<evidence type="ECO:0000259" key="2">
    <source>
        <dbReference type="PROSITE" id="PS51733"/>
    </source>
</evidence>
<dbReference type="InterPro" id="IPR004143">
    <property type="entry name" value="BPL_LPL_catalytic"/>
</dbReference>
<accession>A0A177F135</accession>
<dbReference type="InterPro" id="IPR045864">
    <property type="entry name" value="aa-tRNA-synth_II/BPL/LPL"/>
</dbReference>
<comment type="caution">
    <text evidence="3">The sequence shown here is derived from an EMBL/GenBank/DDBJ whole genome shotgun (WGS) entry which is preliminary data.</text>
</comment>
<gene>
    <name evidence="3" type="ORF">AYO21_08773</name>
</gene>
<dbReference type="InterPro" id="IPR020605">
    <property type="entry name" value="Octanoyltransferase_CS"/>
</dbReference>
<feature type="domain" description="BPL/LPL catalytic" evidence="2">
    <location>
        <begin position="157"/>
        <end position="368"/>
    </location>
</feature>
<feature type="region of interest" description="Disordered" evidence="1">
    <location>
        <begin position="261"/>
        <end position="289"/>
    </location>
</feature>
<dbReference type="Gene3D" id="3.30.930.10">
    <property type="entry name" value="Bira Bifunctional Protein, Domain 2"/>
    <property type="match status" value="1"/>
</dbReference>
<evidence type="ECO:0000256" key="1">
    <source>
        <dbReference type="SAM" id="MobiDB-lite"/>
    </source>
</evidence>
<feature type="region of interest" description="Disordered" evidence="1">
    <location>
        <begin position="45"/>
        <end position="73"/>
    </location>
</feature>
<proteinExistence type="predicted"/>
<dbReference type="PANTHER" id="PTHR10993:SF7">
    <property type="entry name" value="LIPOYLTRANSFERASE 2, MITOCHONDRIAL-RELATED"/>
    <property type="match status" value="1"/>
</dbReference>
<dbReference type="Pfam" id="PF21948">
    <property type="entry name" value="LplA-B_cat"/>
    <property type="match status" value="1"/>
</dbReference>
<dbReference type="GeneID" id="34603916"/>
<protein>
    <recommendedName>
        <fullName evidence="2">BPL/LPL catalytic domain-containing protein</fullName>
    </recommendedName>
</protein>
<dbReference type="SUPFAM" id="SSF55681">
    <property type="entry name" value="Class II aaRS and biotin synthetases"/>
    <property type="match status" value="1"/>
</dbReference>
<evidence type="ECO:0000313" key="3">
    <source>
        <dbReference type="EMBL" id="OAG37022.1"/>
    </source>
</evidence>
<feature type="compositionally biased region" description="Polar residues" evidence="1">
    <location>
        <begin position="409"/>
        <end position="421"/>
    </location>
</feature>
<feature type="region of interest" description="Disordered" evidence="1">
    <location>
        <begin position="408"/>
        <end position="445"/>
    </location>
</feature>
<organism evidence="3 4">
    <name type="scientific">Fonsecaea monophora</name>
    <dbReference type="NCBI Taxonomy" id="254056"/>
    <lineage>
        <taxon>Eukaryota</taxon>
        <taxon>Fungi</taxon>
        <taxon>Dikarya</taxon>
        <taxon>Ascomycota</taxon>
        <taxon>Pezizomycotina</taxon>
        <taxon>Eurotiomycetes</taxon>
        <taxon>Chaetothyriomycetidae</taxon>
        <taxon>Chaetothyriales</taxon>
        <taxon>Herpotrichiellaceae</taxon>
        <taxon>Fonsecaea</taxon>
    </lineage>
</organism>
<dbReference type="RefSeq" id="XP_022508974.1">
    <property type="nucleotide sequence ID" value="XM_022658716.1"/>
</dbReference>
<dbReference type="AlphaFoldDB" id="A0A177F135"/>
<dbReference type="EMBL" id="LVKK01000079">
    <property type="protein sequence ID" value="OAG37022.1"/>
    <property type="molecule type" value="Genomic_DNA"/>
</dbReference>
<dbReference type="Proteomes" id="UP000077002">
    <property type="component" value="Unassembled WGS sequence"/>
</dbReference>